<accession>A0A183E0S4</accession>
<dbReference type="Gene3D" id="1.20.5.170">
    <property type="match status" value="1"/>
</dbReference>
<dbReference type="GO" id="GO:0003700">
    <property type="term" value="F:DNA-binding transcription factor activity"/>
    <property type="evidence" value="ECO:0007669"/>
    <property type="project" value="InterPro"/>
</dbReference>
<name>A0A183E0S4_9BILA</name>
<dbReference type="InterPro" id="IPR046347">
    <property type="entry name" value="bZIP_sf"/>
</dbReference>
<evidence type="ECO:0000313" key="3">
    <source>
        <dbReference type="Proteomes" id="UP000271098"/>
    </source>
</evidence>
<reference evidence="2 3" key="2">
    <citation type="submission" date="2018-11" db="EMBL/GenBank/DDBJ databases">
        <authorList>
            <consortium name="Pathogen Informatics"/>
        </authorList>
    </citation>
    <scope>NUCLEOTIDE SEQUENCE [LARGE SCALE GENOMIC DNA]</scope>
</reference>
<dbReference type="Proteomes" id="UP000271098">
    <property type="component" value="Unassembled WGS sequence"/>
</dbReference>
<sequence length="381" mass="42465">MFESFSTAFPELVEFDYATNGTQSVLPELLDAESQDFGSSFWQQNSITQHFSVGVLYPSVVFVETAEGSNVYDAHIYGTSSGLRTDFGCTNENCSGVSSACTHSCACPTEEEIFEEIARECGELERRSLIVQGAPSDSNLPAALSEHSCYASELPAVSSKGAVREHLNEKPVRGVEKRKERNRAAALRYRERKKWEREIHLNLVGELLMKNDFLKTKFLISFTILAAFVACKLVITMCSSAVVLELFECARGDDLFRKSTVEQYDSDAGCYQTSTILTKGRLLPSLFVIEYQPLYCSTKKASENSSAKQARATMMSILLLGKVSCDLRGIIMTGEIKHTAERAWKEHFNRRALEGKWATEIELCTSTSVLFADVRTYLDGK</sequence>
<dbReference type="WBParaSite" id="GPUH_0001458401-mRNA-1">
    <property type="protein sequence ID" value="GPUH_0001458401-mRNA-1"/>
    <property type="gene ID" value="GPUH_0001458401"/>
</dbReference>
<organism evidence="4">
    <name type="scientific">Gongylonema pulchrum</name>
    <dbReference type="NCBI Taxonomy" id="637853"/>
    <lineage>
        <taxon>Eukaryota</taxon>
        <taxon>Metazoa</taxon>
        <taxon>Ecdysozoa</taxon>
        <taxon>Nematoda</taxon>
        <taxon>Chromadorea</taxon>
        <taxon>Rhabditida</taxon>
        <taxon>Spirurina</taxon>
        <taxon>Spiruromorpha</taxon>
        <taxon>Spiruroidea</taxon>
        <taxon>Gongylonematidae</taxon>
        <taxon>Gongylonema</taxon>
    </lineage>
</organism>
<gene>
    <name evidence="2" type="ORF">GPUH_LOCUS14565</name>
</gene>
<dbReference type="SUPFAM" id="SSF57959">
    <property type="entry name" value="Leucine zipper domain"/>
    <property type="match status" value="1"/>
</dbReference>
<evidence type="ECO:0000313" key="2">
    <source>
        <dbReference type="EMBL" id="VDN24374.1"/>
    </source>
</evidence>
<dbReference type="AlphaFoldDB" id="A0A183E0S4"/>
<proteinExistence type="predicted"/>
<dbReference type="EMBL" id="UYRT01081409">
    <property type="protein sequence ID" value="VDN24374.1"/>
    <property type="molecule type" value="Genomic_DNA"/>
</dbReference>
<dbReference type="Pfam" id="PF07716">
    <property type="entry name" value="bZIP_2"/>
    <property type="match status" value="1"/>
</dbReference>
<reference evidence="4" key="1">
    <citation type="submission" date="2016-06" db="UniProtKB">
        <authorList>
            <consortium name="WormBaseParasite"/>
        </authorList>
    </citation>
    <scope>IDENTIFICATION</scope>
</reference>
<evidence type="ECO:0000313" key="4">
    <source>
        <dbReference type="WBParaSite" id="GPUH_0001458401-mRNA-1"/>
    </source>
</evidence>
<dbReference type="InterPro" id="IPR004827">
    <property type="entry name" value="bZIP"/>
</dbReference>
<keyword evidence="3" id="KW-1185">Reference proteome</keyword>
<feature type="domain" description="BZIP" evidence="1">
    <location>
        <begin position="176"/>
        <end position="217"/>
    </location>
</feature>
<evidence type="ECO:0000259" key="1">
    <source>
        <dbReference type="Pfam" id="PF07716"/>
    </source>
</evidence>
<protein>
    <submittedName>
        <fullName evidence="4">BZIP domain-containing protein</fullName>
    </submittedName>
</protein>